<dbReference type="GO" id="GO:0034965">
    <property type="term" value="P:intronic box C/D snoRNA processing"/>
    <property type="evidence" value="ECO:0007669"/>
    <property type="project" value="TreeGrafter"/>
</dbReference>
<dbReference type="OrthoDB" id="5530243at2759"/>
<feature type="domain" description="Ribonucleases P/MRP subunit Pop8-like" evidence="2">
    <location>
        <begin position="34"/>
        <end position="122"/>
    </location>
</feature>
<accession>A0A6G1HC70</accession>
<keyword evidence="4" id="KW-1185">Reference proteome</keyword>
<dbReference type="GO" id="GO:0000294">
    <property type="term" value="P:nuclear-transcribed mRNA catabolic process, RNase MRP-dependent"/>
    <property type="evidence" value="ECO:0007669"/>
    <property type="project" value="TreeGrafter"/>
</dbReference>
<dbReference type="GO" id="GO:0008033">
    <property type="term" value="P:tRNA processing"/>
    <property type="evidence" value="ECO:0007669"/>
    <property type="project" value="InterPro"/>
</dbReference>
<dbReference type="InterPro" id="IPR049128">
    <property type="entry name" value="Pop8-like_dom"/>
</dbReference>
<feature type="compositionally biased region" description="Low complexity" evidence="1">
    <location>
        <begin position="55"/>
        <end position="64"/>
    </location>
</feature>
<gene>
    <name evidence="3" type="ORF">K402DRAFT_369481</name>
</gene>
<evidence type="ECO:0000256" key="1">
    <source>
        <dbReference type="SAM" id="MobiDB-lite"/>
    </source>
</evidence>
<dbReference type="InterPro" id="IPR020347">
    <property type="entry name" value="Pop8"/>
</dbReference>
<protein>
    <recommendedName>
        <fullName evidence="2">Ribonucleases P/MRP subunit Pop8-like domain-containing protein</fullName>
    </recommendedName>
</protein>
<dbReference type="PANTHER" id="PTHR28173:SF1">
    <property type="entry name" value="RIBONUCLEASES P_MRP PROTEIN SUBUNIT POP8"/>
    <property type="match status" value="1"/>
</dbReference>
<dbReference type="GO" id="GO:0000171">
    <property type="term" value="F:ribonuclease MRP activity"/>
    <property type="evidence" value="ECO:0007669"/>
    <property type="project" value="TreeGrafter"/>
</dbReference>
<dbReference type="Proteomes" id="UP000800041">
    <property type="component" value="Unassembled WGS sequence"/>
</dbReference>
<dbReference type="EMBL" id="ML977141">
    <property type="protein sequence ID" value="KAF1990664.1"/>
    <property type="molecule type" value="Genomic_DNA"/>
</dbReference>
<sequence length="154" mass="16498">MSTNPSQTTEEPSKKRLHTAAEVLTTHTLRSPTWTYLHLTLYTSHPSSDPFQPPSTTTASASSSEDLDPLTARTHLTAALRQFLGLTGLAIPIDILKVEGCDVWIRVPREEGAAVRAAVSGWVGRGDGVGVGWKVKAYGEWLGGLRGGGEDLFG</sequence>
<evidence type="ECO:0000259" key="2">
    <source>
        <dbReference type="Pfam" id="PF20976"/>
    </source>
</evidence>
<proteinExistence type="predicted"/>
<dbReference type="PANTHER" id="PTHR28173">
    <property type="entry name" value="RIBONUCLEASES P/MRP PROTEIN SUBUNIT POP8"/>
    <property type="match status" value="1"/>
</dbReference>
<dbReference type="GO" id="GO:0004526">
    <property type="term" value="F:ribonuclease P activity"/>
    <property type="evidence" value="ECO:0007669"/>
    <property type="project" value="TreeGrafter"/>
</dbReference>
<organism evidence="3 4">
    <name type="scientific">Aulographum hederae CBS 113979</name>
    <dbReference type="NCBI Taxonomy" id="1176131"/>
    <lineage>
        <taxon>Eukaryota</taxon>
        <taxon>Fungi</taxon>
        <taxon>Dikarya</taxon>
        <taxon>Ascomycota</taxon>
        <taxon>Pezizomycotina</taxon>
        <taxon>Dothideomycetes</taxon>
        <taxon>Pleosporomycetidae</taxon>
        <taxon>Aulographales</taxon>
        <taxon>Aulographaceae</taxon>
    </lineage>
</organism>
<dbReference type="Pfam" id="PF20976">
    <property type="entry name" value="Pop8"/>
    <property type="match status" value="1"/>
</dbReference>
<name>A0A6G1HC70_9PEZI</name>
<dbReference type="GO" id="GO:0005655">
    <property type="term" value="C:nucleolar ribonuclease P complex"/>
    <property type="evidence" value="ECO:0007669"/>
    <property type="project" value="InterPro"/>
</dbReference>
<dbReference type="GO" id="GO:0000172">
    <property type="term" value="C:ribonuclease MRP complex"/>
    <property type="evidence" value="ECO:0007669"/>
    <property type="project" value="InterPro"/>
</dbReference>
<dbReference type="AlphaFoldDB" id="A0A6G1HC70"/>
<feature type="region of interest" description="Disordered" evidence="1">
    <location>
        <begin position="47"/>
        <end position="66"/>
    </location>
</feature>
<evidence type="ECO:0000313" key="3">
    <source>
        <dbReference type="EMBL" id="KAF1990664.1"/>
    </source>
</evidence>
<reference evidence="3" key="1">
    <citation type="journal article" date="2020" name="Stud. Mycol.">
        <title>101 Dothideomycetes genomes: a test case for predicting lifestyles and emergence of pathogens.</title>
        <authorList>
            <person name="Haridas S."/>
            <person name="Albert R."/>
            <person name="Binder M."/>
            <person name="Bloem J."/>
            <person name="Labutti K."/>
            <person name="Salamov A."/>
            <person name="Andreopoulos B."/>
            <person name="Baker S."/>
            <person name="Barry K."/>
            <person name="Bills G."/>
            <person name="Bluhm B."/>
            <person name="Cannon C."/>
            <person name="Castanera R."/>
            <person name="Culley D."/>
            <person name="Daum C."/>
            <person name="Ezra D."/>
            <person name="Gonzalez J."/>
            <person name="Henrissat B."/>
            <person name="Kuo A."/>
            <person name="Liang C."/>
            <person name="Lipzen A."/>
            <person name="Lutzoni F."/>
            <person name="Magnuson J."/>
            <person name="Mondo S."/>
            <person name="Nolan M."/>
            <person name="Ohm R."/>
            <person name="Pangilinan J."/>
            <person name="Park H.-J."/>
            <person name="Ramirez L."/>
            <person name="Alfaro M."/>
            <person name="Sun H."/>
            <person name="Tritt A."/>
            <person name="Yoshinaga Y."/>
            <person name="Zwiers L.-H."/>
            <person name="Turgeon B."/>
            <person name="Goodwin S."/>
            <person name="Spatafora J."/>
            <person name="Crous P."/>
            <person name="Grigoriev I."/>
        </authorList>
    </citation>
    <scope>NUCLEOTIDE SEQUENCE</scope>
    <source>
        <strain evidence="3">CBS 113979</strain>
    </source>
</reference>
<evidence type="ECO:0000313" key="4">
    <source>
        <dbReference type="Proteomes" id="UP000800041"/>
    </source>
</evidence>